<evidence type="ECO:0000256" key="4">
    <source>
        <dbReference type="SAM" id="MobiDB-lite"/>
    </source>
</evidence>
<evidence type="ECO:0000256" key="1">
    <source>
        <dbReference type="ARBA" id="ARBA00022763"/>
    </source>
</evidence>
<keyword evidence="3" id="KW-0234">DNA repair</keyword>
<keyword evidence="1" id="KW-0227">DNA damage</keyword>
<sequence>MPAEDQQSASPASKAFASSLARYAYVASSSSGTTWEDTSARLKRSVPGRPPKHSNVEERKERTPKRSMSASPSKKAVKKPRGYAGPEVYEHLRPVNDLLSDDLDCKQSASSGHHFAHPTNKFWVRTGVQRGLSLSLEIGQRALYQSGSCLRYKKRLFSRLVTGLTSRLVPPTEDHLIIDEFNFGLTNLVDRPTSEQSELSTLEMRLNTYQLLLKFVRYHPGIVCFVGKKIWDVFESVVGKTVFYGGEVETVVKTETGMSQEGTERKVSILTPQKRPKMEATDDDCDNDIAMPSEIIATPRKGRLNSALSPSPISPRKRKGKETKIPFSFSKPQSIRLPHALSPGRQREYTYFFVVPSTSGLERTPLPEQVSNFRALKEAVDTIKQGKEPAGNYLDVDVSGVEKTVEDMRRGALLKGTVS</sequence>
<gene>
    <name evidence="5" type="ORF">I350_05405</name>
</gene>
<dbReference type="EMBL" id="MEKH01000008">
    <property type="protein sequence ID" value="ODO04795.1"/>
    <property type="molecule type" value="Genomic_DNA"/>
</dbReference>
<keyword evidence="2" id="KW-0378">Hydrolase</keyword>
<dbReference type="GO" id="GO:0008263">
    <property type="term" value="F:pyrimidine-specific mismatch base pair DNA N-glycosylase activity"/>
    <property type="evidence" value="ECO:0007669"/>
    <property type="project" value="TreeGrafter"/>
</dbReference>
<dbReference type="InterPro" id="IPR015637">
    <property type="entry name" value="MUG/TDG"/>
</dbReference>
<proteinExistence type="predicted"/>
<dbReference type="PANTHER" id="PTHR12159:SF9">
    <property type="entry name" value="G_T MISMATCH-SPECIFIC THYMINE DNA GLYCOSYLASE"/>
    <property type="match status" value="1"/>
</dbReference>
<name>A0A1E3JVE1_9TREE</name>
<evidence type="ECO:0000256" key="2">
    <source>
        <dbReference type="ARBA" id="ARBA00022801"/>
    </source>
</evidence>
<feature type="region of interest" description="Disordered" evidence="4">
    <location>
        <begin position="29"/>
        <end position="83"/>
    </location>
</feature>
<evidence type="ECO:0000313" key="6">
    <source>
        <dbReference type="Proteomes" id="UP000095149"/>
    </source>
</evidence>
<dbReference type="PANTHER" id="PTHR12159">
    <property type="entry name" value="G/T AND G/U MISMATCH-SPECIFIC DNA GLYCOSYLASE"/>
    <property type="match status" value="1"/>
</dbReference>
<evidence type="ECO:0000256" key="3">
    <source>
        <dbReference type="ARBA" id="ARBA00023204"/>
    </source>
</evidence>
<dbReference type="OrthoDB" id="565731at2759"/>
<dbReference type="GO" id="GO:0004844">
    <property type="term" value="F:uracil DNA N-glycosylase activity"/>
    <property type="evidence" value="ECO:0007669"/>
    <property type="project" value="TreeGrafter"/>
</dbReference>
<dbReference type="Gene3D" id="3.40.470.10">
    <property type="entry name" value="Uracil-DNA glycosylase-like domain"/>
    <property type="match status" value="1"/>
</dbReference>
<feature type="compositionally biased region" description="Basic residues" evidence="4">
    <location>
        <begin position="41"/>
        <end position="52"/>
    </location>
</feature>
<dbReference type="CDD" id="cd10028">
    <property type="entry name" value="UDG-F2_TDG_MUG"/>
    <property type="match status" value="1"/>
</dbReference>
<comment type="caution">
    <text evidence="5">The sequence shown here is derived from an EMBL/GenBank/DDBJ whole genome shotgun (WGS) entry which is preliminary data.</text>
</comment>
<accession>A0A1E3JVE1</accession>
<dbReference type="AlphaFoldDB" id="A0A1E3JVE1"/>
<dbReference type="GO" id="GO:0006285">
    <property type="term" value="P:base-excision repair, AP site formation"/>
    <property type="evidence" value="ECO:0007669"/>
    <property type="project" value="InterPro"/>
</dbReference>
<dbReference type="InterPro" id="IPR036895">
    <property type="entry name" value="Uracil-DNA_glycosylase-like_sf"/>
</dbReference>
<organism evidence="5 6">
    <name type="scientific">Cryptococcus amylolentus CBS 6273</name>
    <dbReference type="NCBI Taxonomy" id="1296118"/>
    <lineage>
        <taxon>Eukaryota</taxon>
        <taxon>Fungi</taxon>
        <taxon>Dikarya</taxon>
        <taxon>Basidiomycota</taxon>
        <taxon>Agaricomycotina</taxon>
        <taxon>Tremellomycetes</taxon>
        <taxon>Tremellales</taxon>
        <taxon>Cryptococcaceae</taxon>
        <taxon>Cryptococcus</taxon>
    </lineage>
</organism>
<reference evidence="5 6" key="1">
    <citation type="submission" date="2016-06" db="EMBL/GenBank/DDBJ databases">
        <title>Evolution of pathogenesis and genome organization in the Tremellales.</title>
        <authorList>
            <person name="Cuomo C."/>
            <person name="Litvintseva A."/>
            <person name="Heitman J."/>
            <person name="Chen Y."/>
            <person name="Sun S."/>
            <person name="Springer D."/>
            <person name="Dromer F."/>
            <person name="Young S."/>
            <person name="Zeng Q."/>
            <person name="Chapman S."/>
            <person name="Gujja S."/>
            <person name="Saif S."/>
            <person name="Birren B."/>
        </authorList>
    </citation>
    <scope>NUCLEOTIDE SEQUENCE [LARGE SCALE GENOMIC DNA]</scope>
    <source>
        <strain evidence="5 6">CBS 6273</strain>
    </source>
</reference>
<protein>
    <recommendedName>
        <fullName evidence="7">Uracil-DNA glycosylase-like domain-containing protein</fullName>
    </recommendedName>
</protein>
<evidence type="ECO:0000313" key="5">
    <source>
        <dbReference type="EMBL" id="ODO04795.1"/>
    </source>
</evidence>
<dbReference type="SUPFAM" id="SSF52141">
    <property type="entry name" value="Uracil-DNA glycosylase-like"/>
    <property type="match status" value="1"/>
</dbReference>
<evidence type="ECO:0008006" key="7">
    <source>
        <dbReference type="Google" id="ProtNLM"/>
    </source>
</evidence>
<dbReference type="Proteomes" id="UP000095149">
    <property type="component" value="Unassembled WGS sequence"/>
</dbReference>
<feature type="region of interest" description="Disordered" evidence="4">
    <location>
        <begin position="304"/>
        <end position="323"/>
    </location>
</feature>